<feature type="domain" description="NAD(P)-binding" evidence="1">
    <location>
        <begin position="8"/>
        <end position="195"/>
    </location>
</feature>
<accession>A0A3E0HUZ8</accession>
<evidence type="ECO:0000259" key="1">
    <source>
        <dbReference type="Pfam" id="PF13460"/>
    </source>
</evidence>
<dbReference type="PANTHER" id="PTHR43355">
    <property type="entry name" value="FLAVIN REDUCTASE (NADPH)"/>
    <property type="match status" value="1"/>
</dbReference>
<dbReference type="Proteomes" id="UP000256269">
    <property type="component" value="Unassembled WGS sequence"/>
</dbReference>
<evidence type="ECO:0000313" key="3">
    <source>
        <dbReference type="Proteomes" id="UP000256269"/>
    </source>
</evidence>
<proteinExistence type="predicted"/>
<keyword evidence="3" id="KW-1185">Reference proteome</keyword>
<dbReference type="GO" id="GO:0004074">
    <property type="term" value="F:biliverdin reductase [NAD(P)H] activity"/>
    <property type="evidence" value="ECO:0007669"/>
    <property type="project" value="TreeGrafter"/>
</dbReference>
<sequence>MMLITLFGATGGTGRQFLDQATKAGHEVTAVVRDPAALEAKDVAKGDVMDPAAIAPFIDGRHAVVTAIGSRDARRPTTVQTDSTASIVEAMRATGVRRLIVVSNSGMVTDGDGPLTKTLVKPILRRILVHGWTDMRHMEDVVTASGLDWTIIRPPMLTNGPLTGAYRSQLGRNVRGGSRISRANVADSILRSLADDATVRATVSIAN</sequence>
<gene>
    <name evidence="2" type="ORF">BCF44_104550</name>
</gene>
<dbReference type="Pfam" id="PF13460">
    <property type="entry name" value="NAD_binding_10"/>
    <property type="match status" value="1"/>
</dbReference>
<dbReference type="EMBL" id="QUNO01000004">
    <property type="protein sequence ID" value="REH50274.1"/>
    <property type="molecule type" value="Genomic_DNA"/>
</dbReference>
<organism evidence="2 3">
    <name type="scientific">Kutzneria buriramensis</name>
    <dbReference type="NCBI Taxonomy" id="1045776"/>
    <lineage>
        <taxon>Bacteria</taxon>
        <taxon>Bacillati</taxon>
        <taxon>Actinomycetota</taxon>
        <taxon>Actinomycetes</taxon>
        <taxon>Pseudonocardiales</taxon>
        <taxon>Pseudonocardiaceae</taxon>
        <taxon>Kutzneria</taxon>
    </lineage>
</organism>
<dbReference type="PANTHER" id="PTHR43355:SF2">
    <property type="entry name" value="FLAVIN REDUCTASE (NADPH)"/>
    <property type="match status" value="1"/>
</dbReference>
<dbReference type="SUPFAM" id="SSF51735">
    <property type="entry name" value="NAD(P)-binding Rossmann-fold domains"/>
    <property type="match status" value="1"/>
</dbReference>
<evidence type="ECO:0000313" key="2">
    <source>
        <dbReference type="EMBL" id="REH50274.1"/>
    </source>
</evidence>
<dbReference type="InterPro" id="IPR051606">
    <property type="entry name" value="Polyketide_Oxido-like"/>
</dbReference>
<dbReference type="InterPro" id="IPR016040">
    <property type="entry name" value="NAD(P)-bd_dom"/>
</dbReference>
<reference evidence="2 3" key="1">
    <citation type="submission" date="2018-08" db="EMBL/GenBank/DDBJ databases">
        <title>Genomic Encyclopedia of Archaeal and Bacterial Type Strains, Phase II (KMG-II): from individual species to whole genera.</title>
        <authorList>
            <person name="Goeker M."/>
        </authorList>
    </citation>
    <scope>NUCLEOTIDE SEQUENCE [LARGE SCALE GENOMIC DNA]</scope>
    <source>
        <strain evidence="2 3">DSM 45791</strain>
    </source>
</reference>
<dbReference type="RefSeq" id="WP_342775597.1">
    <property type="nucleotide sequence ID" value="NZ_CP144375.1"/>
</dbReference>
<dbReference type="AlphaFoldDB" id="A0A3E0HUZ8"/>
<name>A0A3E0HUZ8_9PSEU</name>
<dbReference type="Gene3D" id="3.40.50.720">
    <property type="entry name" value="NAD(P)-binding Rossmann-like Domain"/>
    <property type="match status" value="1"/>
</dbReference>
<dbReference type="GO" id="GO:0042602">
    <property type="term" value="F:riboflavin reductase (NADPH) activity"/>
    <property type="evidence" value="ECO:0007669"/>
    <property type="project" value="TreeGrafter"/>
</dbReference>
<comment type="caution">
    <text evidence="2">The sequence shown here is derived from an EMBL/GenBank/DDBJ whole genome shotgun (WGS) entry which is preliminary data.</text>
</comment>
<protein>
    <submittedName>
        <fullName evidence="2">Putative NADH-flavin reductase</fullName>
    </submittedName>
</protein>
<dbReference type="InterPro" id="IPR036291">
    <property type="entry name" value="NAD(P)-bd_dom_sf"/>
</dbReference>